<dbReference type="Proteomes" id="UP001320706">
    <property type="component" value="Unassembled WGS sequence"/>
</dbReference>
<evidence type="ECO:0000313" key="2">
    <source>
        <dbReference type="Proteomes" id="UP001320706"/>
    </source>
</evidence>
<organism evidence="1 2">
    <name type="scientific">Zalaria obscura</name>
    <dbReference type="NCBI Taxonomy" id="2024903"/>
    <lineage>
        <taxon>Eukaryota</taxon>
        <taxon>Fungi</taxon>
        <taxon>Dikarya</taxon>
        <taxon>Ascomycota</taxon>
        <taxon>Pezizomycotina</taxon>
        <taxon>Dothideomycetes</taxon>
        <taxon>Dothideomycetidae</taxon>
        <taxon>Dothideales</taxon>
        <taxon>Zalariaceae</taxon>
        <taxon>Zalaria</taxon>
    </lineage>
</organism>
<accession>A0ACC3S4L5</accession>
<keyword evidence="2" id="KW-1185">Reference proteome</keyword>
<evidence type="ECO:0000313" key="1">
    <source>
        <dbReference type="EMBL" id="KAK8196516.1"/>
    </source>
</evidence>
<reference evidence="1" key="1">
    <citation type="submission" date="2024-02" db="EMBL/GenBank/DDBJ databases">
        <title>Metagenome Assembled Genome of Zalaria obscura JY119.</title>
        <authorList>
            <person name="Vighnesh L."/>
            <person name="Jagadeeshwari U."/>
            <person name="Venkata Ramana C."/>
            <person name="Sasikala C."/>
        </authorList>
    </citation>
    <scope>NUCLEOTIDE SEQUENCE</scope>
    <source>
        <strain evidence="1">JY119</strain>
    </source>
</reference>
<comment type="caution">
    <text evidence="1">The sequence shown here is derived from an EMBL/GenBank/DDBJ whole genome shotgun (WGS) entry which is preliminary data.</text>
</comment>
<protein>
    <submittedName>
        <fullName evidence="1">Uncharacterized protein</fullName>
    </submittedName>
</protein>
<name>A0ACC3S4L5_9PEZI</name>
<sequence>MLDQINDTVQAVADPWKLSAAVIAVYLAYQILITVYSLYFGPLSKFPGPPAWAATNLPIVRMLWAGKDATTIHALHEKYGPVVRISPHELSFTSEQAWRDIYGHRTGAKDKVEHFTYATDRVDRRLAKTPERPDLWTAILKGSGGGEDGVDGKMTIKEMHSNGSVFMIAGTETTATLLSGLTWYLSKDPSKMDRLVKEVRSTFASQSDITIETLKQMPYLNACVEEGLRCYPPVPTGLPRVTPEGGAAINGEWVPQGTIVSVHHFAAYRSPANFTDPDSFAPERWIPGEDERYVKDNKAAFQPFSTGPRNCIGRNLAYHEIRLLLSSVLLNFDVQLCPESNEWIDQPVYILWEKTPLWVTIKARS</sequence>
<dbReference type="EMBL" id="JAMKPW020000041">
    <property type="protein sequence ID" value="KAK8196516.1"/>
    <property type="molecule type" value="Genomic_DNA"/>
</dbReference>
<gene>
    <name evidence="1" type="ORF">M8818_006681</name>
</gene>
<proteinExistence type="predicted"/>